<dbReference type="Gene3D" id="3.40.50.150">
    <property type="entry name" value="Vaccinia Virus protein VP39"/>
    <property type="match status" value="1"/>
</dbReference>
<dbReference type="GO" id="GO:0032259">
    <property type="term" value="P:methylation"/>
    <property type="evidence" value="ECO:0007669"/>
    <property type="project" value="UniProtKB-KW"/>
</dbReference>
<dbReference type="SUPFAM" id="SSF53335">
    <property type="entry name" value="S-adenosyl-L-methionine-dependent methyltransferases"/>
    <property type="match status" value="1"/>
</dbReference>
<evidence type="ECO:0000313" key="6">
    <source>
        <dbReference type="Proteomes" id="UP000286947"/>
    </source>
</evidence>
<proteinExistence type="inferred from homology"/>
<dbReference type="GO" id="GO:0008757">
    <property type="term" value="F:S-adenosylmethionine-dependent methyltransferase activity"/>
    <property type="evidence" value="ECO:0007669"/>
    <property type="project" value="InterPro"/>
</dbReference>
<sequence>MQNIHSVARSYAQIAQTYSQGRPSYPEQAQTWLQQSLGLKPSRTAVEVGAGTGKFTRLLCGTGAAVVAVEPVKPMLVKLVEAYPAVQAVVAEAQSIPLPSGFADAVVCAQSFHWFATQAALQEFMRLLKPGGLLGLIWNVRDESVDWVQKVTDIITPYEGDAPRFYKMTWQAVVERSPLQLVSYDRWAHQHEGPLEDVIIRRTMSVSFIAALPKPQQASILEQLKTLIATHPALQGRERIAMPYTTQAWVYRRPA</sequence>
<evidence type="ECO:0000256" key="1">
    <source>
        <dbReference type="ARBA" id="ARBA00008361"/>
    </source>
</evidence>
<accession>A0A433SDH4</accession>
<dbReference type="Proteomes" id="UP000286947">
    <property type="component" value="Unassembled WGS sequence"/>
</dbReference>
<keyword evidence="2 5" id="KW-0489">Methyltransferase</keyword>
<dbReference type="Pfam" id="PF08241">
    <property type="entry name" value="Methyltransf_11"/>
    <property type="match status" value="1"/>
</dbReference>
<gene>
    <name evidence="5" type="ORF">CUZ56_01583</name>
</gene>
<evidence type="ECO:0000256" key="2">
    <source>
        <dbReference type="ARBA" id="ARBA00022603"/>
    </source>
</evidence>
<dbReference type="InterPro" id="IPR013216">
    <property type="entry name" value="Methyltransf_11"/>
</dbReference>
<comment type="caution">
    <text evidence="5">The sequence shown here is derived from an EMBL/GenBank/DDBJ whole genome shotgun (WGS) entry which is preliminary data.</text>
</comment>
<dbReference type="InterPro" id="IPR029063">
    <property type="entry name" value="SAM-dependent_MTases_sf"/>
</dbReference>
<keyword evidence="3 5" id="KW-0808">Transferase</keyword>
<reference evidence="5 6" key="1">
    <citation type="submission" date="2018-01" db="EMBL/GenBank/DDBJ databases">
        <title>Saezia sanguinis gen. nov., sp. nov., in the order Burkholderiales isolated from human blood.</title>
        <authorList>
            <person name="Medina-Pascual M.J."/>
            <person name="Valdezate S."/>
            <person name="Monzon S."/>
            <person name="Cuesta I."/>
            <person name="Carrasco G."/>
            <person name="Villalon P."/>
            <person name="Saez-Nieto J.A."/>
        </authorList>
    </citation>
    <scope>NUCLEOTIDE SEQUENCE [LARGE SCALE GENOMIC DNA]</scope>
    <source>
        <strain evidence="5 6">CNM695-12</strain>
    </source>
</reference>
<comment type="similarity">
    <text evidence="1">Belongs to the methyltransferase superfamily.</text>
</comment>
<organism evidence="5 6">
    <name type="scientific">Saezia sanguinis</name>
    <dbReference type="NCBI Taxonomy" id="1965230"/>
    <lineage>
        <taxon>Bacteria</taxon>
        <taxon>Pseudomonadati</taxon>
        <taxon>Pseudomonadota</taxon>
        <taxon>Betaproteobacteria</taxon>
        <taxon>Burkholderiales</taxon>
        <taxon>Saeziaceae</taxon>
        <taxon>Saezia</taxon>
    </lineage>
</organism>
<dbReference type="RefSeq" id="WP_126979799.1">
    <property type="nucleotide sequence ID" value="NZ_PQSP01000003.1"/>
</dbReference>
<dbReference type="EMBL" id="PQSP01000003">
    <property type="protein sequence ID" value="RUS66792.1"/>
    <property type="molecule type" value="Genomic_DNA"/>
</dbReference>
<name>A0A433SDH4_9BURK</name>
<dbReference type="EC" id="2.1.1.-" evidence="5"/>
<feature type="domain" description="Methyltransferase type 11" evidence="4">
    <location>
        <begin position="46"/>
        <end position="134"/>
    </location>
</feature>
<evidence type="ECO:0000259" key="4">
    <source>
        <dbReference type="Pfam" id="PF08241"/>
    </source>
</evidence>
<dbReference type="OrthoDB" id="9797252at2"/>
<dbReference type="AlphaFoldDB" id="A0A433SDH4"/>
<dbReference type="CDD" id="cd02440">
    <property type="entry name" value="AdoMet_MTases"/>
    <property type="match status" value="1"/>
</dbReference>
<dbReference type="PANTHER" id="PTHR44942:SF4">
    <property type="entry name" value="METHYLTRANSFERASE TYPE 11 DOMAIN-CONTAINING PROTEIN"/>
    <property type="match status" value="1"/>
</dbReference>
<dbReference type="PANTHER" id="PTHR44942">
    <property type="entry name" value="METHYLTRANSF_11 DOMAIN-CONTAINING PROTEIN"/>
    <property type="match status" value="1"/>
</dbReference>
<keyword evidence="6" id="KW-1185">Reference proteome</keyword>
<evidence type="ECO:0000313" key="5">
    <source>
        <dbReference type="EMBL" id="RUS66792.1"/>
    </source>
</evidence>
<dbReference type="InterPro" id="IPR051052">
    <property type="entry name" value="Diverse_substrate_MTase"/>
</dbReference>
<evidence type="ECO:0000256" key="3">
    <source>
        <dbReference type="ARBA" id="ARBA00022679"/>
    </source>
</evidence>
<protein>
    <submittedName>
        <fullName evidence="5">Putative methyltransferase</fullName>
        <ecNumber evidence="5">2.1.1.-</ecNumber>
    </submittedName>
</protein>